<name>A0A4S4LB52_9AGAM</name>
<dbReference type="PANTHER" id="PTHR16255:SF15">
    <property type="entry name" value="SPORULATION PROTEIN RMD1"/>
    <property type="match status" value="1"/>
</dbReference>
<feature type="domain" description="DUF155" evidence="3">
    <location>
        <begin position="241"/>
        <end position="411"/>
    </location>
</feature>
<keyword evidence="5" id="KW-1185">Reference proteome</keyword>
<feature type="compositionally biased region" description="Polar residues" evidence="2">
    <location>
        <begin position="1"/>
        <end position="17"/>
    </location>
</feature>
<dbReference type="OrthoDB" id="18302at2759"/>
<accession>A0A4S4LB52</accession>
<organism evidence="4 5">
    <name type="scientific">Phellinidium pouzarii</name>
    <dbReference type="NCBI Taxonomy" id="167371"/>
    <lineage>
        <taxon>Eukaryota</taxon>
        <taxon>Fungi</taxon>
        <taxon>Dikarya</taxon>
        <taxon>Basidiomycota</taxon>
        <taxon>Agaricomycotina</taxon>
        <taxon>Agaricomycetes</taxon>
        <taxon>Hymenochaetales</taxon>
        <taxon>Hymenochaetaceae</taxon>
        <taxon>Phellinidium</taxon>
    </lineage>
</organism>
<evidence type="ECO:0000259" key="3">
    <source>
        <dbReference type="Pfam" id="PF02582"/>
    </source>
</evidence>
<proteinExistence type="inferred from homology"/>
<feature type="compositionally biased region" description="Basic and acidic residues" evidence="2">
    <location>
        <begin position="176"/>
        <end position="191"/>
    </location>
</feature>
<sequence>MAADQPNSRLPTVNTKPPTVEPKLRGANRSTKVAGKLQVLPDQPDVPTPSKVLTEPPKSPPPPTTAEFTNIADSDEEEADDDEEEVEEEDVYTQIAQIPEGTARRDALRLTKKKAKSLPRVTAYATASAYRLPDLMKFFQARKTAYHTNPRLIDEVIYTTYLYDAPQSQTQSQIRGNERPPPMRDSSRTKVGDLLGAPDIHVQDDRGEGVEWNDDVISKREDMAGKKRRKFDAGGGTHAEIFMFSYGTVVIWGMTEAEEKRFLSSIKRFEEEKLAPDEVEMEDLNYYYANYSRIFNDVITLRKGSGFMTKLSLSHALAQSVKISLFEELIASTIDHTKDIPEIISETGKVGMPHKEIMQQIGELFLLRININLVGSVLDSPEVFWSYPDLQPLYEAARSYLEIPQRVNLLNTRVEVLQDMLQLLKESVSSRHSERLEQIVIALIGIEIGKSSLLTVQIVSLIGGHNIKLDGKTEDMPSLMSLYCFYCLLCFSDSRALIAVIAVNHAPGIRGILQSLANRFLKKLFRVLAFIVYSAQDVNVQNIQAHEHSTNLSQPSGIALSFDLQFPVFVILVGSHVARMYLTQLAGV</sequence>
<feature type="region of interest" description="Disordered" evidence="2">
    <location>
        <begin position="168"/>
        <end position="191"/>
    </location>
</feature>
<dbReference type="AlphaFoldDB" id="A0A4S4LB52"/>
<protein>
    <recommendedName>
        <fullName evidence="3">DUF155 domain-containing protein</fullName>
    </recommendedName>
</protein>
<comment type="caution">
    <text evidence="4">The sequence shown here is derived from an EMBL/GenBank/DDBJ whole genome shotgun (WGS) entry which is preliminary data.</text>
</comment>
<evidence type="ECO:0000313" key="5">
    <source>
        <dbReference type="Proteomes" id="UP000308199"/>
    </source>
</evidence>
<dbReference type="GO" id="GO:0005739">
    <property type="term" value="C:mitochondrion"/>
    <property type="evidence" value="ECO:0007669"/>
    <property type="project" value="UniProtKB-ARBA"/>
</dbReference>
<reference evidence="4 5" key="1">
    <citation type="submission" date="2019-02" db="EMBL/GenBank/DDBJ databases">
        <title>Genome sequencing of the rare red list fungi Phellinidium pouzarii.</title>
        <authorList>
            <person name="Buettner E."/>
            <person name="Kellner H."/>
        </authorList>
    </citation>
    <scope>NUCLEOTIDE SEQUENCE [LARGE SCALE GENOMIC DNA]</scope>
    <source>
        <strain evidence="4 5">DSM 108285</strain>
    </source>
</reference>
<feature type="compositionally biased region" description="Acidic residues" evidence="2">
    <location>
        <begin position="73"/>
        <end position="91"/>
    </location>
</feature>
<feature type="region of interest" description="Disordered" evidence="2">
    <location>
        <begin position="1"/>
        <end position="92"/>
    </location>
</feature>
<dbReference type="PANTHER" id="PTHR16255">
    <property type="entry name" value="REQUIRED FOR MEIOTIC NUCLEAR DIVISION PROTEIN 1 HOMOLOG"/>
    <property type="match status" value="1"/>
</dbReference>
<dbReference type="InterPro" id="IPR003734">
    <property type="entry name" value="DUF155"/>
</dbReference>
<gene>
    <name evidence="4" type="ORF">EW145_g2364</name>
</gene>
<evidence type="ECO:0000256" key="2">
    <source>
        <dbReference type="SAM" id="MobiDB-lite"/>
    </source>
</evidence>
<dbReference type="EMBL" id="SGPK01000081">
    <property type="protein sequence ID" value="THH08946.1"/>
    <property type="molecule type" value="Genomic_DNA"/>
</dbReference>
<dbReference type="InterPro" id="IPR051624">
    <property type="entry name" value="RMD1/Sad1-interacting"/>
</dbReference>
<dbReference type="Pfam" id="PF02582">
    <property type="entry name" value="DUF155"/>
    <property type="match status" value="1"/>
</dbReference>
<evidence type="ECO:0000313" key="4">
    <source>
        <dbReference type="EMBL" id="THH08946.1"/>
    </source>
</evidence>
<evidence type="ECO:0000256" key="1">
    <source>
        <dbReference type="ARBA" id="ARBA00008306"/>
    </source>
</evidence>
<comment type="similarity">
    <text evidence="1">Belongs to the RMD1/sif2 family.</text>
</comment>
<dbReference type="Proteomes" id="UP000308199">
    <property type="component" value="Unassembled WGS sequence"/>
</dbReference>